<evidence type="ECO:0000313" key="1">
    <source>
        <dbReference type="EMBL" id="KXH69677.1"/>
    </source>
</evidence>
<protein>
    <recommendedName>
        <fullName evidence="3">Fungal N-terminal domain-containing protein</fullName>
    </recommendedName>
</protein>
<accession>A0A135VAN0</accession>
<dbReference type="AlphaFoldDB" id="A0A135VAN0"/>
<proteinExistence type="predicted"/>
<evidence type="ECO:0008006" key="3">
    <source>
        <dbReference type="Google" id="ProtNLM"/>
    </source>
</evidence>
<keyword evidence="2" id="KW-1185">Reference proteome</keyword>
<dbReference type="Proteomes" id="UP000070121">
    <property type="component" value="Unassembled WGS sequence"/>
</dbReference>
<evidence type="ECO:0000313" key="2">
    <source>
        <dbReference type="Proteomes" id="UP000070121"/>
    </source>
</evidence>
<sequence length="455" mass="51918">MAEVLGVIVSAFTVVEIAGKLGSSTIKLKKLWDEVQEVPSEMKQLVGMVDILNATLTELNRAFDKAGDPNFGTLDICSNRSPRLRNFRRRMTNLKVTFKKDLIQSCEKKVQTALQILSLSLSTRIYIGMNTKPQPYSVQADTSGSDLPPIETSTCQHVRLVEGPIIGSKAAINVARTSRTKPVLQTQASFFGSFASQSIPHSEFPEVQIYQAQLQLPWWMSARIWNIQVYNAYAGWQHSLRAWTIRPDNTPIFKHIETSDWEHALCEIKEVRASLFDRDEDGQTLLYILLEDIQHEKDLQPEDFCATIEKSQNGSLGLVARSYRFNIEDDDLDHWRGLARWIFKGVSLERLSMQNSLHDREDIYTFFFTGCFGGPWSYVNLGRRIHKFLRMWLEDVQTSGIDLDEYGQREMEIFKRDALLQEQRLEMGSTNNSGHFGDIMVFLEAGCVAISSQET</sequence>
<gene>
    <name evidence="1" type="ORF">CSAL01_10532</name>
</gene>
<organism evidence="1 2">
    <name type="scientific">Colletotrichum salicis</name>
    <dbReference type="NCBI Taxonomy" id="1209931"/>
    <lineage>
        <taxon>Eukaryota</taxon>
        <taxon>Fungi</taxon>
        <taxon>Dikarya</taxon>
        <taxon>Ascomycota</taxon>
        <taxon>Pezizomycotina</taxon>
        <taxon>Sordariomycetes</taxon>
        <taxon>Hypocreomycetidae</taxon>
        <taxon>Glomerellales</taxon>
        <taxon>Glomerellaceae</taxon>
        <taxon>Colletotrichum</taxon>
        <taxon>Colletotrichum acutatum species complex</taxon>
    </lineage>
</organism>
<name>A0A135VAN0_9PEZI</name>
<dbReference type="STRING" id="1209931.A0A135VAN0"/>
<dbReference type="OrthoDB" id="3200163at2759"/>
<comment type="caution">
    <text evidence="1">The sequence shown here is derived from an EMBL/GenBank/DDBJ whole genome shotgun (WGS) entry which is preliminary data.</text>
</comment>
<dbReference type="EMBL" id="JFFI01000011">
    <property type="protein sequence ID" value="KXH69677.1"/>
    <property type="molecule type" value="Genomic_DNA"/>
</dbReference>
<reference evidence="1 2" key="1">
    <citation type="submission" date="2014-02" db="EMBL/GenBank/DDBJ databases">
        <title>The genome sequence of Colletotrichum salicis CBS 607.94.</title>
        <authorList>
            <person name="Baroncelli R."/>
            <person name="Thon M.R."/>
        </authorList>
    </citation>
    <scope>NUCLEOTIDE SEQUENCE [LARGE SCALE GENOMIC DNA]</scope>
    <source>
        <strain evidence="1 2">CBS 607.94</strain>
    </source>
</reference>